<sequence>MMPADLTLSVRQTIQVSLLYHFASLDYLKGLQLRLHALVHPETDKPVRSARPNRGAPRGSLHNPHSVLQAFESSVAGQIAKRASQVYAITGAYQCGRSMSELGVEWLLPAEQDRFDARFEQLLHYAGNIDDTMDKHHAGGGWNDFNLTLRYREVVQTLPKFSAVRLRPDITGHSGKVPERTGVYLPLDDPLGTPQFCWTGAPAGELLECATFNDLGLDAWRAVGSQHLWIDDDRMHAFVQTRLHDPLLTKDPFFTDSAGKSHLASSLVARNAFTTRPCQWIYVEQIDVPEHLAAT</sequence>
<feature type="region of interest" description="Disordered" evidence="1">
    <location>
        <begin position="44"/>
        <end position="63"/>
    </location>
</feature>
<dbReference type="OrthoDB" id="8576337at2"/>
<evidence type="ECO:0000313" key="3">
    <source>
        <dbReference type="Proteomes" id="UP000297729"/>
    </source>
</evidence>
<dbReference type="Proteomes" id="UP000297729">
    <property type="component" value="Unassembled WGS sequence"/>
</dbReference>
<comment type="caution">
    <text evidence="2">The sequence shown here is derived from an EMBL/GenBank/DDBJ whole genome shotgun (WGS) entry which is preliminary data.</text>
</comment>
<gene>
    <name evidence="2" type="ORF">E4L98_18010</name>
</gene>
<protein>
    <submittedName>
        <fullName evidence="2">Uncharacterized protein</fullName>
    </submittedName>
</protein>
<dbReference type="EMBL" id="SPVG01000181">
    <property type="protein sequence ID" value="TFW18570.1"/>
    <property type="molecule type" value="Genomic_DNA"/>
</dbReference>
<dbReference type="RefSeq" id="WP_135202930.1">
    <property type="nucleotide sequence ID" value="NZ_SPVG01000181.1"/>
</dbReference>
<evidence type="ECO:0000256" key="1">
    <source>
        <dbReference type="SAM" id="MobiDB-lite"/>
    </source>
</evidence>
<evidence type="ECO:0000313" key="2">
    <source>
        <dbReference type="EMBL" id="TFW18570.1"/>
    </source>
</evidence>
<keyword evidence="3" id="KW-1185">Reference proteome</keyword>
<proteinExistence type="predicted"/>
<accession>A0A4Y9SDG1</accession>
<dbReference type="AlphaFoldDB" id="A0A4Y9SDG1"/>
<reference evidence="2 3" key="1">
    <citation type="submission" date="2019-03" db="EMBL/GenBank/DDBJ databases">
        <title>Draft Genome Sequence of Duganella callidus sp. nov., a Novel Duganella Species Isolated from Cultivated Soil.</title>
        <authorList>
            <person name="Raths R."/>
            <person name="Peta V."/>
            <person name="Bucking H."/>
        </authorList>
    </citation>
    <scope>NUCLEOTIDE SEQUENCE [LARGE SCALE GENOMIC DNA]</scope>
    <source>
        <strain evidence="2 3">DN04</strain>
    </source>
</reference>
<organism evidence="2 3">
    <name type="scientific">Duganella callida</name>
    <dbReference type="NCBI Taxonomy" id="2561932"/>
    <lineage>
        <taxon>Bacteria</taxon>
        <taxon>Pseudomonadati</taxon>
        <taxon>Pseudomonadota</taxon>
        <taxon>Betaproteobacteria</taxon>
        <taxon>Burkholderiales</taxon>
        <taxon>Oxalobacteraceae</taxon>
        <taxon>Telluria group</taxon>
        <taxon>Duganella</taxon>
    </lineage>
</organism>
<name>A0A4Y9SDG1_9BURK</name>